<evidence type="ECO:0000313" key="1">
    <source>
        <dbReference type="EMBL" id="MBO8440910.1"/>
    </source>
</evidence>
<reference evidence="1" key="2">
    <citation type="journal article" date="2021" name="PeerJ">
        <title>Extensive microbial diversity within the chicken gut microbiome revealed by metagenomics and culture.</title>
        <authorList>
            <person name="Gilroy R."/>
            <person name="Ravi A."/>
            <person name="Getino M."/>
            <person name="Pursley I."/>
            <person name="Horton D.L."/>
            <person name="Alikhan N.F."/>
            <person name="Baker D."/>
            <person name="Gharbi K."/>
            <person name="Hall N."/>
            <person name="Watson M."/>
            <person name="Adriaenssens E.M."/>
            <person name="Foster-Nyarko E."/>
            <person name="Jarju S."/>
            <person name="Secka A."/>
            <person name="Antonio M."/>
            <person name="Oren A."/>
            <person name="Chaudhuri R.R."/>
            <person name="La Ragione R."/>
            <person name="Hildebrand F."/>
            <person name="Pallen M.J."/>
        </authorList>
    </citation>
    <scope>NUCLEOTIDE SEQUENCE</scope>
    <source>
        <strain evidence="1">C6-149</strain>
    </source>
</reference>
<proteinExistence type="predicted"/>
<name>A0A9D9H4M1_9LACO</name>
<comment type="caution">
    <text evidence="1">The sequence shown here is derived from an EMBL/GenBank/DDBJ whole genome shotgun (WGS) entry which is preliminary data.</text>
</comment>
<protein>
    <submittedName>
        <fullName evidence="1">Uncharacterized protein</fullName>
    </submittedName>
</protein>
<dbReference type="AlphaFoldDB" id="A0A9D9H4M1"/>
<dbReference type="EMBL" id="JADIMP010000008">
    <property type="protein sequence ID" value="MBO8440910.1"/>
    <property type="molecule type" value="Genomic_DNA"/>
</dbReference>
<organism evidence="1 2">
    <name type="scientific">Candidatus Gallilactobacillus intestinavium</name>
    <dbReference type="NCBI Taxonomy" id="2840838"/>
    <lineage>
        <taxon>Bacteria</taxon>
        <taxon>Bacillati</taxon>
        <taxon>Bacillota</taxon>
        <taxon>Bacilli</taxon>
        <taxon>Lactobacillales</taxon>
        <taxon>Lactobacillaceae</taxon>
        <taxon>Lactobacillaceae incertae sedis</taxon>
        <taxon>Candidatus Gallilactobacillus</taxon>
    </lineage>
</organism>
<gene>
    <name evidence="1" type="ORF">IAA89_00445</name>
</gene>
<dbReference type="Proteomes" id="UP000823614">
    <property type="component" value="Unassembled WGS sequence"/>
</dbReference>
<reference evidence="1" key="1">
    <citation type="submission" date="2020-10" db="EMBL/GenBank/DDBJ databases">
        <authorList>
            <person name="Gilroy R."/>
        </authorList>
    </citation>
    <scope>NUCLEOTIDE SEQUENCE</scope>
    <source>
        <strain evidence="1">C6-149</strain>
    </source>
</reference>
<accession>A0A9D9H4M1</accession>
<evidence type="ECO:0000313" key="2">
    <source>
        <dbReference type="Proteomes" id="UP000823614"/>
    </source>
</evidence>
<sequence>MIIKFNLKVSARKRNY</sequence>